<dbReference type="InterPro" id="IPR013783">
    <property type="entry name" value="Ig-like_fold"/>
</dbReference>
<evidence type="ECO:0000256" key="1">
    <source>
        <dbReference type="ARBA" id="ARBA00022729"/>
    </source>
</evidence>
<dbReference type="OrthoDB" id="5961158at2759"/>
<organism evidence="5 6">
    <name type="scientific">Paramuricea clavata</name>
    <name type="common">Red gorgonian</name>
    <name type="synonym">Violescent sea-whip</name>
    <dbReference type="NCBI Taxonomy" id="317549"/>
    <lineage>
        <taxon>Eukaryota</taxon>
        <taxon>Metazoa</taxon>
        <taxon>Cnidaria</taxon>
        <taxon>Anthozoa</taxon>
        <taxon>Octocorallia</taxon>
        <taxon>Malacalcyonacea</taxon>
        <taxon>Plexauridae</taxon>
        <taxon>Paramuricea</taxon>
    </lineage>
</organism>
<dbReference type="Gene3D" id="2.60.40.10">
    <property type="entry name" value="Immunoglobulins"/>
    <property type="match status" value="1"/>
</dbReference>
<dbReference type="InterPro" id="IPR003609">
    <property type="entry name" value="Pan_app"/>
</dbReference>
<dbReference type="SUPFAM" id="SSF57414">
    <property type="entry name" value="Hairpin loop containing domain-like"/>
    <property type="match status" value="1"/>
</dbReference>
<evidence type="ECO:0000313" key="6">
    <source>
        <dbReference type="Proteomes" id="UP001152795"/>
    </source>
</evidence>
<sequence length="294" mass="33375">MGHPRPRIVWVKDDVVVQNKTTHTYLKWTINVTKGSSSKYECYATNIHGKDYYPITVTIAGRYDMCMKPEEIRDPTRNILSIEDPSVAPKSDASTFDQNKMYTFFNPQSSLYMKLVTSCPPPSSCGTGAPGWLSGDHPKLEDGMLRKKVCIHYNGDCCYKALYISVINCPGMFVYALENSAFDFPMRYCFENDKNYEAFAPFRSVPLLFGAVGGSNTALVNHVVAKDHGIEDTSQCLIVCMMNKCRSFNFDKLEKICEVNNVTRDEYPRDLSAKPGFQYYHPMKQPIVVNKDHN</sequence>
<dbReference type="Pfam" id="PF00024">
    <property type="entry name" value="PAN_1"/>
    <property type="match status" value="1"/>
</dbReference>
<accession>A0A7D9E784</accession>
<feature type="domain" description="Apple" evidence="3">
    <location>
        <begin position="223"/>
        <end position="281"/>
    </location>
</feature>
<keyword evidence="6" id="KW-1185">Reference proteome</keyword>
<dbReference type="InterPro" id="IPR036179">
    <property type="entry name" value="Ig-like_dom_sf"/>
</dbReference>
<dbReference type="AlphaFoldDB" id="A0A7D9E784"/>
<proteinExistence type="predicted"/>
<evidence type="ECO:0000259" key="4">
    <source>
        <dbReference type="Pfam" id="PF23283"/>
    </source>
</evidence>
<protein>
    <submittedName>
        <fullName evidence="5">Pancreatic secretory granule membrane major glyco GP2</fullName>
    </submittedName>
</protein>
<dbReference type="SUPFAM" id="SSF48726">
    <property type="entry name" value="Immunoglobulin"/>
    <property type="match status" value="1"/>
</dbReference>
<dbReference type="EMBL" id="CACRXK020004355">
    <property type="protein sequence ID" value="CAB4002439.1"/>
    <property type="molecule type" value="Genomic_DNA"/>
</dbReference>
<comment type="caution">
    <text evidence="5">The sequence shown here is derived from an EMBL/GenBank/DDBJ whole genome shotgun (WGS) entry which is preliminary data.</text>
</comment>
<name>A0A7D9E784_PARCT</name>
<evidence type="ECO:0000313" key="5">
    <source>
        <dbReference type="EMBL" id="CAB4002439.1"/>
    </source>
</evidence>
<reference evidence="5" key="1">
    <citation type="submission" date="2020-04" db="EMBL/GenBank/DDBJ databases">
        <authorList>
            <person name="Alioto T."/>
            <person name="Alioto T."/>
            <person name="Gomez Garrido J."/>
        </authorList>
    </citation>
    <scope>NUCLEOTIDE SEQUENCE</scope>
    <source>
        <strain evidence="5">A484AB</strain>
    </source>
</reference>
<evidence type="ECO:0000256" key="2">
    <source>
        <dbReference type="ARBA" id="ARBA00023157"/>
    </source>
</evidence>
<gene>
    <name evidence="5" type="ORF">PACLA_8A058260</name>
</gene>
<feature type="domain" description="UMOD/GP2/OIT3-like D8C" evidence="4">
    <location>
        <begin position="113"/>
        <end position="176"/>
    </location>
</feature>
<dbReference type="Proteomes" id="UP001152795">
    <property type="component" value="Unassembled WGS sequence"/>
</dbReference>
<dbReference type="Gene3D" id="3.50.4.10">
    <property type="entry name" value="Hepatocyte Growth Factor"/>
    <property type="match status" value="1"/>
</dbReference>
<keyword evidence="1" id="KW-0732">Signal</keyword>
<keyword evidence="2" id="KW-1015">Disulfide bond</keyword>
<dbReference type="Pfam" id="PF23283">
    <property type="entry name" value="D8C_UMOD"/>
    <property type="match status" value="1"/>
</dbReference>
<evidence type="ECO:0000259" key="3">
    <source>
        <dbReference type="Pfam" id="PF00024"/>
    </source>
</evidence>
<dbReference type="InterPro" id="IPR057774">
    <property type="entry name" value="D8C_UMOD/GP2/OIT3-like"/>
</dbReference>